<keyword evidence="2" id="KW-1185">Reference proteome</keyword>
<dbReference type="Proteomes" id="UP000887159">
    <property type="component" value="Unassembled WGS sequence"/>
</dbReference>
<evidence type="ECO:0000313" key="2">
    <source>
        <dbReference type="Proteomes" id="UP000887159"/>
    </source>
</evidence>
<organism evidence="1 2">
    <name type="scientific">Trichonephila clavipes</name>
    <name type="common">Golden silk orbweaver</name>
    <name type="synonym">Nephila clavipes</name>
    <dbReference type="NCBI Taxonomy" id="2585209"/>
    <lineage>
        <taxon>Eukaryota</taxon>
        <taxon>Metazoa</taxon>
        <taxon>Ecdysozoa</taxon>
        <taxon>Arthropoda</taxon>
        <taxon>Chelicerata</taxon>
        <taxon>Arachnida</taxon>
        <taxon>Araneae</taxon>
        <taxon>Araneomorphae</taxon>
        <taxon>Entelegynae</taxon>
        <taxon>Araneoidea</taxon>
        <taxon>Nephilidae</taxon>
        <taxon>Trichonephila</taxon>
    </lineage>
</organism>
<comment type="caution">
    <text evidence="1">The sequence shown here is derived from an EMBL/GenBank/DDBJ whole genome shotgun (WGS) entry which is preliminary data.</text>
</comment>
<protein>
    <submittedName>
        <fullName evidence="1">Uncharacterized protein</fullName>
    </submittedName>
</protein>
<gene>
    <name evidence="1" type="ORF">TNCV_3502191</name>
</gene>
<evidence type="ECO:0000313" key="1">
    <source>
        <dbReference type="EMBL" id="GFY02337.1"/>
    </source>
</evidence>
<reference evidence="1" key="1">
    <citation type="submission" date="2020-08" db="EMBL/GenBank/DDBJ databases">
        <title>Multicomponent nature underlies the extraordinary mechanical properties of spider dragline silk.</title>
        <authorList>
            <person name="Kono N."/>
            <person name="Nakamura H."/>
            <person name="Mori M."/>
            <person name="Yoshida Y."/>
            <person name="Ohtoshi R."/>
            <person name="Malay A.D."/>
            <person name="Moran D.A.P."/>
            <person name="Tomita M."/>
            <person name="Numata K."/>
            <person name="Arakawa K."/>
        </authorList>
    </citation>
    <scope>NUCLEOTIDE SEQUENCE</scope>
</reference>
<dbReference type="AlphaFoldDB" id="A0A8X6S3R9"/>
<accession>A0A8X6S3R9</accession>
<dbReference type="EMBL" id="BMAU01021233">
    <property type="protein sequence ID" value="GFY02337.1"/>
    <property type="molecule type" value="Genomic_DNA"/>
</dbReference>
<proteinExistence type="predicted"/>
<name>A0A8X6S3R9_TRICX</name>
<sequence length="75" mass="8326">MTLGEEVREQMFRSGGQSDATFSFRESLALLYRPTEGAKIKQIKSVGFTVLILFDEGVSPHFRCRSELRSVAAAA</sequence>